<evidence type="ECO:0000256" key="2">
    <source>
        <dbReference type="SAM" id="Phobius"/>
    </source>
</evidence>
<feature type="transmembrane region" description="Helical" evidence="2">
    <location>
        <begin position="202"/>
        <end position="225"/>
    </location>
</feature>
<feature type="compositionally biased region" description="Basic and acidic residues" evidence="1">
    <location>
        <begin position="95"/>
        <end position="107"/>
    </location>
</feature>
<accession>A0A3L9L792</accession>
<dbReference type="RefSeq" id="WP_121864133.1">
    <property type="nucleotide sequence ID" value="NZ_RDEX01000001.1"/>
</dbReference>
<proteinExistence type="predicted"/>
<feature type="compositionally biased region" description="Basic and acidic residues" evidence="1">
    <location>
        <begin position="60"/>
        <end position="70"/>
    </location>
</feature>
<gene>
    <name evidence="3" type="ORF">EAE32_03005</name>
</gene>
<feature type="transmembrane region" description="Helical" evidence="2">
    <location>
        <begin position="278"/>
        <end position="302"/>
    </location>
</feature>
<sequence length="320" mass="33542">MSPSSARDPLDDGTAPWTGMSPATRASQDSQDTRPLPRPDAAPQWTGATAAMPVTPSDDASARTGRDAPRTGRTGVASGRLHPRDPQTGPVDPVGDDHLTRPDERISAEAAWDTMRPAVRSDGSGATPVTRPSAEQVRARQRERFGRIQFLPGMFGLLTAIALGALLLALAALVGPQFGVDTADGAGDTLVRAWNGSGTAQLWGGVVVLAAVELLSMLAGGYVAGRMARFSGAAQGVGLWLWSLVARAVVSGAVLLWSDAFREGGRRWQVQELIGSHTGIGLVALAATLVLGLVGAVLGGVWGMRYHRKVDTWTISNTRE</sequence>
<keyword evidence="2" id="KW-0472">Membrane</keyword>
<reference evidence="3 4" key="1">
    <citation type="submission" date="2018-10" db="EMBL/GenBank/DDBJ databases">
        <title>Kocuria tytonicola, new bacteria from the preen glands of American barn owls (Tyto furcata).</title>
        <authorList>
            <person name="Braun M.S."/>
            <person name="Wang E."/>
            <person name="Zimmermann S."/>
            <person name="Boutin S."/>
            <person name="Wagner H."/>
            <person name="Wink M."/>
        </authorList>
    </citation>
    <scope>NUCLEOTIDE SEQUENCE [LARGE SCALE GENOMIC DNA]</scope>
    <source>
        <strain evidence="3 4">473</strain>
    </source>
</reference>
<protein>
    <submittedName>
        <fullName evidence="3">Uncharacterized protein</fullName>
    </submittedName>
</protein>
<feature type="transmembrane region" description="Helical" evidence="2">
    <location>
        <begin position="237"/>
        <end position="258"/>
    </location>
</feature>
<organism evidence="3 4">
    <name type="scientific">Kocuria tytonicola</name>
    <dbReference type="NCBI Taxonomy" id="2055946"/>
    <lineage>
        <taxon>Bacteria</taxon>
        <taxon>Bacillati</taxon>
        <taxon>Actinomycetota</taxon>
        <taxon>Actinomycetes</taxon>
        <taxon>Micrococcales</taxon>
        <taxon>Micrococcaceae</taxon>
        <taxon>Kocuria</taxon>
    </lineage>
</organism>
<dbReference type="AlphaFoldDB" id="A0A3L9L792"/>
<keyword evidence="4" id="KW-1185">Reference proteome</keyword>
<evidence type="ECO:0000256" key="1">
    <source>
        <dbReference type="SAM" id="MobiDB-lite"/>
    </source>
</evidence>
<name>A0A3L9L792_9MICC</name>
<evidence type="ECO:0000313" key="3">
    <source>
        <dbReference type="EMBL" id="RLY94198.1"/>
    </source>
</evidence>
<keyword evidence="2" id="KW-1133">Transmembrane helix</keyword>
<keyword evidence="2" id="KW-0812">Transmembrane</keyword>
<comment type="caution">
    <text evidence="3">The sequence shown here is derived from an EMBL/GenBank/DDBJ whole genome shotgun (WGS) entry which is preliminary data.</text>
</comment>
<dbReference type="EMBL" id="RDEX01000001">
    <property type="protein sequence ID" value="RLY94198.1"/>
    <property type="molecule type" value="Genomic_DNA"/>
</dbReference>
<feature type="region of interest" description="Disordered" evidence="1">
    <location>
        <begin position="1"/>
        <end position="136"/>
    </location>
</feature>
<dbReference type="Proteomes" id="UP000277871">
    <property type="component" value="Unassembled WGS sequence"/>
</dbReference>
<feature type="transmembrane region" description="Helical" evidence="2">
    <location>
        <begin position="150"/>
        <end position="174"/>
    </location>
</feature>
<evidence type="ECO:0000313" key="4">
    <source>
        <dbReference type="Proteomes" id="UP000277871"/>
    </source>
</evidence>